<evidence type="ECO:0000256" key="2">
    <source>
        <dbReference type="ARBA" id="ARBA00022801"/>
    </source>
</evidence>
<keyword evidence="6" id="KW-1185">Reference proteome</keyword>
<dbReference type="RefSeq" id="WP_086541501.1">
    <property type="nucleotide sequence ID" value="NZ_MSSW01000027.1"/>
</dbReference>
<dbReference type="PIRSF" id="PIRSF001235">
    <property type="entry name" value="Amidase_carbamoylase"/>
    <property type="match status" value="1"/>
</dbReference>
<dbReference type="Proteomes" id="UP000256405">
    <property type="component" value="Unassembled WGS sequence"/>
</dbReference>
<dbReference type="NCBIfam" id="TIGR01879">
    <property type="entry name" value="hydantase"/>
    <property type="match status" value="1"/>
</dbReference>
<dbReference type="Gene3D" id="3.30.70.360">
    <property type="match status" value="1"/>
</dbReference>
<protein>
    <submittedName>
        <fullName evidence="5">N-carbamoyl-L-amino-acid hydrolase</fullName>
    </submittedName>
</protein>
<dbReference type="SUPFAM" id="SSF53187">
    <property type="entry name" value="Zn-dependent exopeptidases"/>
    <property type="match status" value="1"/>
</dbReference>
<organism evidence="5 6">
    <name type="scientific">Algoriphagus antarcticus</name>
    <dbReference type="NCBI Taxonomy" id="238540"/>
    <lineage>
        <taxon>Bacteria</taxon>
        <taxon>Pseudomonadati</taxon>
        <taxon>Bacteroidota</taxon>
        <taxon>Cytophagia</taxon>
        <taxon>Cytophagales</taxon>
        <taxon>Cyclobacteriaceae</taxon>
        <taxon>Algoriphagus</taxon>
    </lineage>
</organism>
<dbReference type="GO" id="GO:0016813">
    <property type="term" value="F:hydrolase activity, acting on carbon-nitrogen (but not peptide) bonds, in linear amidines"/>
    <property type="evidence" value="ECO:0007669"/>
    <property type="project" value="InterPro"/>
</dbReference>
<name>A0A3E0DP31_9BACT</name>
<feature type="binding site" evidence="3">
    <location>
        <position position="115"/>
    </location>
    <ligand>
        <name>Zn(2+)</name>
        <dbReference type="ChEBI" id="CHEBI:29105"/>
        <label>1</label>
    </ligand>
</feature>
<dbReference type="InterPro" id="IPR036264">
    <property type="entry name" value="Bact_exopeptidase_dim_dom"/>
</dbReference>
<keyword evidence="3" id="KW-0479">Metal-binding</keyword>
<reference evidence="5 6" key="1">
    <citation type="submission" date="2018-08" db="EMBL/GenBank/DDBJ databases">
        <title>Genomic Encyclopedia of Archaeal and Bacterial Type Strains, Phase II (KMG-II): from individual species to whole genera.</title>
        <authorList>
            <person name="Goeker M."/>
        </authorList>
    </citation>
    <scope>NUCLEOTIDE SEQUENCE [LARGE SCALE GENOMIC DNA]</scope>
    <source>
        <strain evidence="5 6">DSM 15986</strain>
    </source>
</reference>
<feature type="binding site" evidence="3">
    <location>
        <position position="150"/>
    </location>
    <ligand>
        <name>Zn(2+)</name>
        <dbReference type="ChEBI" id="CHEBI:29105"/>
        <label>2</label>
    </ligand>
</feature>
<keyword evidence="3" id="KW-0862">Zinc</keyword>
<dbReference type="Pfam" id="PF07687">
    <property type="entry name" value="M20_dimer"/>
    <property type="match status" value="1"/>
</dbReference>
<dbReference type="InterPro" id="IPR011650">
    <property type="entry name" value="Peptidase_M20_dimer"/>
</dbReference>
<dbReference type="GO" id="GO:0046872">
    <property type="term" value="F:metal ion binding"/>
    <property type="evidence" value="ECO:0007669"/>
    <property type="project" value="UniProtKB-KW"/>
</dbReference>
<dbReference type="InterPro" id="IPR010158">
    <property type="entry name" value="Amidase_Cbmase"/>
</dbReference>
<keyword evidence="2 5" id="KW-0378">Hydrolase</keyword>
<dbReference type="SUPFAM" id="SSF55031">
    <property type="entry name" value="Bacterial exopeptidase dimerisation domain"/>
    <property type="match status" value="1"/>
</dbReference>
<dbReference type="NCBIfam" id="NF006771">
    <property type="entry name" value="PRK09290.1-5"/>
    <property type="match status" value="1"/>
</dbReference>
<proteinExistence type="inferred from homology"/>
<feature type="domain" description="Peptidase M20 dimerisation" evidence="4">
    <location>
        <begin position="234"/>
        <end position="331"/>
    </location>
</feature>
<accession>A0A3E0DP31</accession>
<sequence>MKYHFLLYLLFTCTLQSRGQQLSDLRVNQSRLSDNIQELAKYGKNEAGGSDRVAYSSHDIAARKFLIQQLKDLGLDVSVDFAGNIIGKKAGSNPELRPIAFGSHIDEVPNGGDYDGPVGSMGAIEVIQSLIESKTITRHPLEIIFFTNEEGGVVGSRALAGQLSEEALTMKSSSGLSQSEGIKAVGGNPDRIKEVRREKGALAAFLELHIEQGGNLEREGIQIGVVEGIVAIEWWQFRFKGKANHAGTTPMNMRKDPMLPAARFILAVNEIVNSHDGAQVGTVGKIEAFPGAGNVIPGEVTLNLELRDLSSEKIWSIYREIESKARQLAKDSQTELSITHQEVASTPALADPMIQKVIESSAKQLGLSSMYLPSGAGHDAQEMARLAPIGMIFIPSKGGISHSPEEYSSPEDIAHGANVLLQTILTLDKELP</sequence>
<dbReference type="Gene3D" id="3.40.630.10">
    <property type="entry name" value="Zn peptidases"/>
    <property type="match status" value="1"/>
</dbReference>
<evidence type="ECO:0000313" key="5">
    <source>
        <dbReference type="EMBL" id="REG84704.1"/>
    </source>
</evidence>
<feature type="binding site" evidence="3">
    <location>
        <position position="115"/>
    </location>
    <ligand>
        <name>Zn(2+)</name>
        <dbReference type="ChEBI" id="CHEBI:29105"/>
        <label>2</label>
    </ligand>
</feature>
<dbReference type="AlphaFoldDB" id="A0A3E0DP31"/>
<evidence type="ECO:0000256" key="1">
    <source>
        <dbReference type="ARBA" id="ARBA00006153"/>
    </source>
</evidence>
<evidence type="ECO:0000256" key="3">
    <source>
        <dbReference type="PIRSR" id="PIRSR001235-1"/>
    </source>
</evidence>
<dbReference type="OrthoDB" id="9769665at2"/>
<dbReference type="Pfam" id="PF01546">
    <property type="entry name" value="Peptidase_M20"/>
    <property type="match status" value="1"/>
</dbReference>
<dbReference type="CDD" id="cd03884">
    <property type="entry name" value="M20_bAS"/>
    <property type="match status" value="1"/>
</dbReference>
<comment type="cofactor">
    <cofactor evidence="3">
        <name>Zn(2+)</name>
        <dbReference type="ChEBI" id="CHEBI:29105"/>
    </cofactor>
    <text evidence="3">Binds 2 Zn(2+) ions per subunit.</text>
</comment>
<feature type="binding site" evidence="3">
    <location>
        <position position="104"/>
    </location>
    <ligand>
        <name>Zn(2+)</name>
        <dbReference type="ChEBI" id="CHEBI:29105"/>
        <label>1</label>
    </ligand>
</feature>
<dbReference type="PANTHER" id="PTHR32494:SF5">
    <property type="entry name" value="ALLANTOATE AMIDOHYDROLASE"/>
    <property type="match status" value="1"/>
</dbReference>
<comment type="similarity">
    <text evidence="1">Belongs to the peptidase M20 family.</text>
</comment>
<evidence type="ECO:0000313" key="6">
    <source>
        <dbReference type="Proteomes" id="UP000256405"/>
    </source>
</evidence>
<comment type="caution">
    <text evidence="5">The sequence shown here is derived from an EMBL/GenBank/DDBJ whole genome shotgun (WGS) entry which is preliminary data.</text>
</comment>
<feature type="binding site" evidence="3">
    <location>
        <position position="209"/>
    </location>
    <ligand>
        <name>Zn(2+)</name>
        <dbReference type="ChEBI" id="CHEBI:29105"/>
        <label>1</label>
    </ligand>
</feature>
<feature type="binding site" evidence="3">
    <location>
        <position position="402"/>
    </location>
    <ligand>
        <name>Zn(2+)</name>
        <dbReference type="ChEBI" id="CHEBI:29105"/>
        <label>2</label>
    </ligand>
</feature>
<gene>
    <name evidence="5" type="ORF">C8N25_11453</name>
</gene>
<dbReference type="PANTHER" id="PTHR32494">
    <property type="entry name" value="ALLANTOATE DEIMINASE-RELATED"/>
    <property type="match status" value="1"/>
</dbReference>
<dbReference type="InterPro" id="IPR002933">
    <property type="entry name" value="Peptidase_M20"/>
</dbReference>
<dbReference type="EMBL" id="QUNF01000014">
    <property type="protein sequence ID" value="REG84704.1"/>
    <property type="molecule type" value="Genomic_DNA"/>
</dbReference>
<evidence type="ECO:0000259" key="4">
    <source>
        <dbReference type="Pfam" id="PF07687"/>
    </source>
</evidence>